<evidence type="ECO:0000256" key="9">
    <source>
        <dbReference type="PROSITE-ProRule" id="PRU01213"/>
    </source>
</evidence>
<dbReference type="InterPro" id="IPR003593">
    <property type="entry name" value="AAA+_ATPase"/>
</dbReference>
<keyword evidence="7" id="KW-1278">Translocase</keyword>
<dbReference type="SMART" id="SM00382">
    <property type="entry name" value="AAA"/>
    <property type="match status" value="1"/>
</dbReference>
<feature type="domain" description="Mop" evidence="11">
    <location>
        <begin position="313"/>
        <end position="378"/>
    </location>
</feature>
<keyword evidence="2" id="KW-1003">Cell membrane</keyword>
<gene>
    <name evidence="12" type="primary">modC</name>
    <name evidence="12" type="ORF">MTCD1_02368</name>
</gene>
<sequence length="379" mass="41923">MNDSLINNAALNSLTNHKTPQLNININISYQQFELSIKQSIPLNGITGVFGHSASGKSTLLRAIAGLETTLTGEITLVDTSLVNSEQGIYLKPEQRQVGLVFQNSRLFSHLTVLGNLEYAVKRCKNSRLSLAEVIKLTELSALLDQEVNQLSGGQQQRVALARAILAEPKLLLLDEPLSALDRHSKTQLLKMILNIQKQLSLPMLYVSHSLDELQQVCDTLLVLAQGKVVSFGNIHHVIHQLNNNHECDLIQQQTSLSLPIKTFNNGHGLTALALNAQQDIFLSCDQAFEQQTQLRCFILASDISITLTEPSNSSIVNHLLGTIKQINAQQNNVLLTVICGSQDFFVTISAFSQQKLSLTLRQQVYLQFKASAVRTFIH</sequence>
<evidence type="ECO:0000256" key="7">
    <source>
        <dbReference type="ARBA" id="ARBA00022967"/>
    </source>
</evidence>
<dbReference type="SUPFAM" id="SSF52540">
    <property type="entry name" value="P-loop containing nucleoside triphosphate hydrolases"/>
    <property type="match status" value="1"/>
</dbReference>
<reference evidence="12 13" key="1">
    <citation type="submission" date="2017-06" db="EMBL/GenBank/DDBJ databases">
        <title>Whole Genome Sequences of Colwellia marinimaniae MTCD1.</title>
        <authorList>
            <person name="Kusumoto H."/>
            <person name="Inoue M."/>
            <person name="Tanikawa K."/>
            <person name="Maeji H."/>
            <person name="Cameron J.H."/>
            <person name="Bartlett D.H."/>
        </authorList>
    </citation>
    <scope>NUCLEOTIDE SEQUENCE [LARGE SCALE GENOMIC DNA]</scope>
    <source>
        <strain evidence="12 13">MTCD1</strain>
    </source>
</reference>
<dbReference type="InterPro" id="IPR008995">
    <property type="entry name" value="Mo/tungstate-bd_C_term_dom"/>
</dbReference>
<evidence type="ECO:0000259" key="10">
    <source>
        <dbReference type="PROSITE" id="PS50893"/>
    </source>
</evidence>
<dbReference type="InterPro" id="IPR017871">
    <property type="entry name" value="ABC_transporter-like_CS"/>
</dbReference>
<evidence type="ECO:0000256" key="1">
    <source>
        <dbReference type="ARBA" id="ARBA00022448"/>
    </source>
</evidence>
<evidence type="ECO:0000256" key="2">
    <source>
        <dbReference type="ARBA" id="ARBA00022475"/>
    </source>
</evidence>
<dbReference type="PANTHER" id="PTHR43514:SF4">
    <property type="entry name" value="ABC TRANSPORTER I FAMILY MEMBER 10"/>
    <property type="match status" value="1"/>
</dbReference>
<proteinExistence type="predicted"/>
<dbReference type="PROSITE" id="PS51866">
    <property type="entry name" value="MOP"/>
    <property type="match status" value="1"/>
</dbReference>
<dbReference type="InterPro" id="IPR011868">
    <property type="entry name" value="ModC_ABC_ATP-bd"/>
</dbReference>
<keyword evidence="5" id="KW-0547">Nucleotide-binding</keyword>
<evidence type="ECO:0000313" key="12">
    <source>
        <dbReference type="EMBL" id="GAW96747.1"/>
    </source>
</evidence>
<dbReference type="InterPro" id="IPR003439">
    <property type="entry name" value="ABC_transporter-like_ATP-bd"/>
</dbReference>
<dbReference type="PROSITE" id="PS00211">
    <property type="entry name" value="ABC_TRANSPORTER_1"/>
    <property type="match status" value="1"/>
</dbReference>
<evidence type="ECO:0000256" key="6">
    <source>
        <dbReference type="ARBA" id="ARBA00022840"/>
    </source>
</evidence>
<evidence type="ECO:0000259" key="11">
    <source>
        <dbReference type="PROSITE" id="PS51866"/>
    </source>
</evidence>
<dbReference type="InterPro" id="IPR004606">
    <property type="entry name" value="Mop_domain"/>
</dbReference>
<dbReference type="PROSITE" id="PS50893">
    <property type="entry name" value="ABC_TRANSPORTER_2"/>
    <property type="match status" value="1"/>
</dbReference>
<dbReference type="Pfam" id="PF00005">
    <property type="entry name" value="ABC_tran"/>
    <property type="match status" value="1"/>
</dbReference>
<evidence type="ECO:0000256" key="8">
    <source>
        <dbReference type="ARBA" id="ARBA00023136"/>
    </source>
</evidence>
<evidence type="ECO:0000256" key="4">
    <source>
        <dbReference type="ARBA" id="ARBA00022519"/>
    </source>
</evidence>
<feature type="domain" description="ABC transporter" evidence="10">
    <location>
        <begin position="19"/>
        <end position="251"/>
    </location>
</feature>
<dbReference type="PANTHER" id="PTHR43514">
    <property type="entry name" value="ABC TRANSPORTER I FAMILY MEMBER 10"/>
    <property type="match status" value="1"/>
</dbReference>
<dbReference type="InterPro" id="IPR005116">
    <property type="entry name" value="Transp-assoc_OB_typ1"/>
</dbReference>
<accession>A0ABQ0MWJ4</accession>
<keyword evidence="1" id="KW-0813">Transport</keyword>
<dbReference type="GO" id="GO:0005524">
    <property type="term" value="F:ATP binding"/>
    <property type="evidence" value="ECO:0007669"/>
    <property type="project" value="UniProtKB-KW"/>
</dbReference>
<dbReference type="Gene3D" id="3.40.50.300">
    <property type="entry name" value="P-loop containing nucleotide triphosphate hydrolases"/>
    <property type="match status" value="1"/>
</dbReference>
<keyword evidence="4" id="KW-0997">Cell inner membrane</keyword>
<dbReference type="NCBIfam" id="TIGR02142">
    <property type="entry name" value="modC_ABC"/>
    <property type="match status" value="1"/>
</dbReference>
<dbReference type="EMBL" id="BDQM01000018">
    <property type="protein sequence ID" value="GAW96747.1"/>
    <property type="molecule type" value="Genomic_DNA"/>
</dbReference>
<evidence type="ECO:0000256" key="3">
    <source>
        <dbReference type="ARBA" id="ARBA00022505"/>
    </source>
</evidence>
<keyword evidence="8" id="KW-0472">Membrane</keyword>
<comment type="caution">
    <text evidence="12">The sequence shown here is derived from an EMBL/GenBank/DDBJ whole genome shotgun (WGS) entry which is preliminary data.</text>
</comment>
<dbReference type="Gene3D" id="2.40.50.100">
    <property type="match status" value="1"/>
</dbReference>
<dbReference type="InterPro" id="IPR027417">
    <property type="entry name" value="P-loop_NTPase"/>
</dbReference>
<dbReference type="InterPro" id="IPR050334">
    <property type="entry name" value="Molybdenum_import_ModC"/>
</dbReference>
<evidence type="ECO:0000256" key="5">
    <source>
        <dbReference type="ARBA" id="ARBA00022741"/>
    </source>
</evidence>
<evidence type="ECO:0000313" key="13">
    <source>
        <dbReference type="Proteomes" id="UP000197068"/>
    </source>
</evidence>
<organism evidence="12 13">
    <name type="scientific">Colwellia marinimaniae</name>
    <dbReference type="NCBI Taxonomy" id="1513592"/>
    <lineage>
        <taxon>Bacteria</taxon>
        <taxon>Pseudomonadati</taxon>
        <taxon>Pseudomonadota</taxon>
        <taxon>Gammaproteobacteria</taxon>
        <taxon>Alteromonadales</taxon>
        <taxon>Colwelliaceae</taxon>
        <taxon>Colwellia</taxon>
    </lineage>
</organism>
<protein>
    <submittedName>
        <fullName evidence="12">Molybdenum import ATP-binding protein ModC</fullName>
    </submittedName>
</protein>
<dbReference type="SUPFAM" id="SSF50331">
    <property type="entry name" value="MOP-like"/>
    <property type="match status" value="1"/>
</dbReference>
<dbReference type="Pfam" id="PF03459">
    <property type="entry name" value="TOBE"/>
    <property type="match status" value="1"/>
</dbReference>
<dbReference type="Proteomes" id="UP000197068">
    <property type="component" value="Unassembled WGS sequence"/>
</dbReference>
<keyword evidence="3 9" id="KW-0500">Molybdenum</keyword>
<dbReference type="RefSeq" id="WP_082606594.1">
    <property type="nucleotide sequence ID" value="NZ_BDQM01000018.1"/>
</dbReference>
<name>A0ABQ0MWJ4_9GAMM</name>
<keyword evidence="13" id="KW-1185">Reference proteome</keyword>
<keyword evidence="6 12" id="KW-0067">ATP-binding</keyword>